<feature type="transmembrane region" description="Helical" evidence="2">
    <location>
        <begin position="229"/>
        <end position="245"/>
    </location>
</feature>
<evidence type="ECO:0000313" key="3">
    <source>
        <dbReference type="EMBL" id="KAK6514747.1"/>
    </source>
</evidence>
<comment type="caution">
    <text evidence="3">The sequence shown here is derived from an EMBL/GenBank/DDBJ whole genome shotgun (WGS) entry which is preliminary data.</text>
</comment>
<sequence length="346" mass="38916">MESTDMECPAYTETKTDESPPPPYRSEEAYQYELEVYDGIQNYYYGGQNDGNVSLSPSLKWRQYILPLVYIITLSTATLLHRNILKENNVPYFLTAVYNTITVVLAVSGIVYNSYRQAGAIQDVENPKSVGGKRQNQSDHWKPFAFIFLYMASEEGFWFSLSSMDLLGQRITYLTYPLFAALFTWEWVFAGKKERMVKGIKKRDMERFRMAVAVGGLGVVWSYRTSFEWWGCMVGVAILGFKNVVTRDILMTSSRDASELVMLAGSAVSFRALMSCYGSAEYSLIWPQLMAVSWQCCAKVLVVGICYGIAQLVSVEMGRVWEPVKGSWMVTGSAVVGGLGCLVWGV</sequence>
<accession>A0AAN8NE01</accession>
<feature type="transmembrane region" description="Helical" evidence="2">
    <location>
        <begin position="167"/>
        <end position="188"/>
    </location>
</feature>
<keyword evidence="2" id="KW-1133">Transmembrane helix</keyword>
<keyword evidence="2" id="KW-0812">Transmembrane</keyword>
<evidence type="ECO:0000256" key="2">
    <source>
        <dbReference type="SAM" id="Phobius"/>
    </source>
</evidence>
<feature type="region of interest" description="Disordered" evidence="1">
    <location>
        <begin position="1"/>
        <end position="25"/>
    </location>
</feature>
<reference evidence="3 4" key="1">
    <citation type="submission" date="2019-10" db="EMBL/GenBank/DDBJ databases">
        <authorList>
            <person name="Palmer J.M."/>
        </authorList>
    </citation>
    <scope>NUCLEOTIDE SEQUENCE [LARGE SCALE GENOMIC DNA]</scope>
    <source>
        <strain evidence="3 4">TWF506</strain>
    </source>
</reference>
<feature type="transmembrane region" description="Helical" evidence="2">
    <location>
        <begin position="64"/>
        <end position="84"/>
    </location>
</feature>
<organism evidence="3 4">
    <name type="scientific">Arthrobotrys conoides</name>
    <dbReference type="NCBI Taxonomy" id="74498"/>
    <lineage>
        <taxon>Eukaryota</taxon>
        <taxon>Fungi</taxon>
        <taxon>Dikarya</taxon>
        <taxon>Ascomycota</taxon>
        <taxon>Pezizomycotina</taxon>
        <taxon>Orbiliomycetes</taxon>
        <taxon>Orbiliales</taxon>
        <taxon>Orbiliaceae</taxon>
        <taxon>Arthrobotrys</taxon>
    </lineage>
</organism>
<protein>
    <submittedName>
        <fullName evidence="3">Uncharacterized protein</fullName>
    </submittedName>
</protein>
<evidence type="ECO:0000256" key="1">
    <source>
        <dbReference type="SAM" id="MobiDB-lite"/>
    </source>
</evidence>
<feature type="transmembrane region" description="Helical" evidence="2">
    <location>
        <begin position="292"/>
        <end position="315"/>
    </location>
</feature>
<keyword evidence="4" id="KW-1185">Reference proteome</keyword>
<feature type="transmembrane region" description="Helical" evidence="2">
    <location>
        <begin position="208"/>
        <end position="223"/>
    </location>
</feature>
<keyword evidence="2" id="KW-0472">Membrane</keyword>
<feature type="transmembrane region" description="Helical" evidence="2">
    <location>
        <begin position="90"/>
        <end position="112"/>
    </location>
</feature>
<feature type="transmembrane region" description="Helical" evidence="2">
    <location>
        <begin position="327"/>
        <end position="345"/>
    </location>
</feature>
<dbReference type="EMBL" id="JAVHJM010000004">
    <property type="protein sequence ID" value="KAK6514747.1"/>
    <property type="molecule type" value="Genomic_DNA"/>
</dbReference>
<dbReference type="AlphaFoldDB" id="A0AAN8NE01"/>
<evidence type="ECO:0000313" key="4">
    <source>
        <dbReference type="Proteomes" id="UP001307849"/>
    </source>
</evidence>
<name>A0AAN8NE01_9PEZI</name>
<dbReference type="Proteomes" id="UP001307849">
    <property type="component" value="Unassembled WGS sequence"/>
</dbReference>
<gene>
    <name evidence="3" type="ORF">TWF506_007113</name>
</gene>
<proteinExistence type="predicted"/>